<keyword evidence="2" id="KW-1185">Reference proteome</keyword>
<evidence type="ECO:0000313" key="1">
    <source>
        <dbReference type="EMBL" id="AIX11857.1"/>
    </source>
</evidence>
<dbReference type="RefSeq" id="YP_009140503.1">
    <property type="nucleotide sequence ID" value="NC_027125.1"/>
</dbReference>
<dbReference type="Proteomes" id="UP000030329">
    <property type="component" value="Segment"/>
</dbReference>
<organism evidence="1 2">
    <name type="scientific">Flavobacterium phage FCL-2</name>
    <dbReference type="NCBI Taxonomy" id="908819"/>
    <lineage>
        <taxon>Viruses</taxon>
        <taxon>Duplodnaviria</taxon>
        <taxon>Heunggongvirae</taxon>
        <taxon>Uroviricota</taxon>
        <taxon>Caudoviricetes</taxon>
        <taxon>Ficleduovirus</taxon>
        <taxon>Ficleduovirus FCL2</taxon>
    </lineage>
</organism>
<dbReference type="EMBL" id="KM873719">
    <property type="protein sequence ID" value="AIX11857.1"/>
    <property type="molecule type" value="Genomic_DNA"/>
</dbReference>
<name>A0A0A0YPK6_9CAUD</name>
<proteinExistence type="predicted"/>
<accession>A0A0A0YPK6</accession>
<protein>
    <submittedName>
        <fullName evidence="1">Uncharacterized protein</fullName>
    </submittedName>
</protein>
<dbReference type="KEGG" id="vg:24405144"/>
<evidence type="ECO:0000313" key="2">
    <source>
        <dbReference type="Proteomes" id="UP000030329"/>
    </source>
</evidence>
<reference evidence="1 2" key="1">
    <citation type="journal article" date="2015" name="Front. Microbiol.">
        <title>The use of phage FCL-2 as an alternative to chemotherapy against columnaris disease in aquaculture.</title>
        <authorList>
            <person name="Laanto E."/>
            <person name="Bamford J.K."/>
            <person name="Ravantti J.J."/>
            <person name="Sundberg L.R."/>
        </authorList>
    </citation>
    <scope>NUCLEOTIDE SEQUENCE [LARGE SCALE GENOMIC DNA]</scope>
</reference>
<dbReference type="GeneID" id="24405144"/>
<dbReference type="SMR" id="A0A0A0YPK6"/>
<dbReference type="OrthoDB" id="30381at10239"/>
<sequence>MTFIWEVQLKLQLVLLYLWLQMFFMAKYSVKDFASAYKQKESTVKSWVHRKKLQKDADGLIDTNNAVNKLLISEIQLKVNANLIGSTSVKVAKTKSKSKEEYEQLEIPLTASQRQYQDLELRKKLADADLQERSAELKKIQLEKLAGNMLPTDFVEKAFLVNIQAIFKNFDASLENLSIIYVEEMGGDRSDVSRLTNKLRNELSRIIEKSKVDANHEIQEEIKLIIESRNQGQKK</sequence>